<accession>A0A8H7Z742</accession>
<evidence type="ECO:0000313" key="2">
    <source>
        <dbReference type="EMBL" id="KAG5305212.1"/>
    </source>
</evidence>
<dbReference type="AlphaFoldDB" id="A0A8H7Z742"/>
<proteinExistence type="predicted"/>
<name>A0A8H7Z742_AJECA</name>
<feature type="transmembrane region" description="Helical" evidence="1">
    <location>
        <begin position="25"/>
        <end position="48"/>
    </location>
</feature>
<organism evidence="2 3">
    <name type="scientific">Ajellomyces capsulatus</name>
    <name type="common">Darling's disease fungus</name>
    <name type="synonym">Histoplasma capsulatum</name>
    <dbReference type="NCBI Taxonomy" id="5037"/>
    <lineage>
        <taxon>Eukaryota</taxon>
        <taxon>Fungi</taxon>
        <taxon>Dikarya</taxon>
        <taxon>Ascomycota</taxon>
        <taxon>Pezizomycotina</taxon>
        <taxon>Eurotiomycetes</taxon>
        <taxon>Eurotiomycetidae</taxon>
        <taxon>Onygenales</taxon>
        <taxon>Ajellomycetaceae</taxon>
        <taxon>Histoplasma</taxon>
    </lineage>
</organism>
<gene>
    <name evidence="2" type="ORF">I7I52_03798</name>
</gene>
<reference evidence="2 3" key="1">
    <citation type="submission" date="2021-01" db="EMBL/GenBank/DDBJ databases">
        <title>Chromosome-level genome assembly of a human fungal pathogen reveals clustering of transcriptionally co-regulated genes.</title>
        <authorList>
            <person name="Voorhies M."/>
            <person name="Cohen S."/>
            <person name="Shea T.P."/>
            <person name="Petrus S."/>
            <person name="Munoz J.F."/>
            <person name="Poplawski S."/>
            <person name="Goldman W.E."/>
            <person name="Michael T."/>
            <person name="Cuomo C.A."/>
            <person name="Sil A."/>
            <person name="Beyhan S."/>
        </authorList>
    </citation>
    <scope>NUCLEOTIDE SEQUENCE [LARGE SCALE GENOMIC DNA]</scope>
    <source>
        <strain evidence="2 3">G184AR</strain>
    </source>
</reference>
<dbReference type="Proteomes" id="UP000670092">
    <property type="component" value="Unassembled WGS sequence"/>
</dbReference>
<dbReference type="VEuPathDB" id="FungiDB:I7I52_03798"/>
<dbReference type="EMBL" id="JAEVHI010000001">
    <property type="protein sequence ID" value="KAG5305212.1"/>
    <property type="molecule type" value="Genomic_DNA"/>
</dbReference>
<sequence length="71" mass="8136">MLRFDASYPGSVLLIINAEYIRGPLWFFLITLLLVRYSLAGPPGLLLIDPQKKPKYNDWPLCRSGVLLFLK</sequence>
<evidence type="ECO:0000256" key="1">
    <source>
        <dbReference type="SAM" id="Phobius"/>
    </source>
</evidence>
<comment type="caution">
    <text evidence="2">The sequence shown here is derived from an EMBL/GenBank/DDBJ whole genome shotgun (WGS) entry which is preliminary data.</text>
</comment>
<keyword evidence="1" id="KW-1133">Transmembrane helix</keyword>
<keyword evidence="1" id="KW-0812">Transmembrane</keyword>
<evidence type="ECO:0000313" key="3">
    <source>
        <dbReference type="Proteomes" id="UP000670092"/>
    </source>
</evidence>
<keyword evidence="1" id="KW-0472">Membrane</keyword>
<protein>
    <submittedName>
        <fullName evidence="2">Uncharacterized protein</fullName>
    </submittedName>
</protein>